<protein>
    <submittedName>
        <fullName evidence="1">Uncharacterized protein</fullName>
    </submittedName>
</protein>
<organism evidence="1 2">
    <name type="scientific">Ephemerocybe angulata</name>
    <dbReference type="NCBI Taxonomy" id="980116"/>
    <lineage>
        <taxon>Eukaryota</taxon>
        <taxon>Fungi</taxon>
        <taxon>Dikarya</taxon>
        <taxon>Basidiomycota</taxon>
        <taxon>Agaricomycotina</taxon>
        <taxon>Agaricomycetes</taxon>
        <taxon>Agaricomycetidae</taxon>
        <taxon>Agaricales</taxon>
        <taxon>Agaricineae</taxon>
        <taxon>Psathyrellaceae</taxon>
        <taxon>Ephemerocybe</taxon>
    </lineage>
</organism>
<dbReference type="Proteomes" id="UP000521943">
    <property type="component" value="Unassembled WGS sequence"/>
</dbReference>
<accession>A0A8H6MBV0</accession>
<dbReference type="AlphaFoldDB" id="A0A8H6MBV0"/>
<dbReference type="EMBL" id="JACGCI010000005">
    <property type="protein sequence ID" value="KAF6763488.1"/>
    <property type="molecule type" value="Genomic_DNA"/>
</dbReference>
<evidence type="ECO:0000313" key="1">
    <source>
        <dbReference type="EMBL" id="KAF6763488.1"/>
    </source>
</evidence>
<evidence type="ECO:0000313" key="2">
    <source>
        <dbReference type="Proteomes" id="UP000521943"/>
    </source>
</evidence>
<gene>
    <name evidence="1" type="ORF">DFP72DRAFT_477061</name>
</gene>
<name>A0A8H6MBV0_9AGAR</name>
<keyword evidence="2" id="KW-1185">Reference proteome</keyword>
<sequence length="71" mass="7564">MQLARAATSLTCPCSGRLSWALATFLGIIGWVGLSTDGPHEEKPGSSMSFVSLPPPCSSPYSRTPLFVTRH</sequence>
<proteinExistence type="predicted"/>
<comment type="caution">
    <text evidence="1">The sequence shown here is derived from an EMBL/GenBank/DDBJ whole genome shotgun (WGS) entry which is preliminary data.</text>
</comment>
<reference evidence="1 2" key="1">
    <citation type="submission" date="2020-07" db="EMBL/GenBank/DDBJ databases">
        <title>Comparative genomics of pyrophilous fungi reveals a link between fire events and developmental genes.</title>
        <authorList>
            <consortium name="DOE Joint Genome Institute"/>
            <person name="Steindorff A.S."/>
            <person name="Carver A."/>
            <person name="Calhoun S."/>
            <person name="Stillman K."/>
            <person name="Liu H."/>
            <person name="Lipzen A."/>
            <person name="Pangilinan J."/>
            <person name="Labutti K."/>
            <person name="Bruns T.D."/>
            <person name="Grigoriev I.V."/>
        </authorList>
    </citation>
    <scope>NUCLEOTIDE SEQUENCE [LARGE SCALE GENOMIC DNA]</scope>
    <source>
        <strain evidence="1 2">CBS 144469</strain>
    </source>
</reference>